<dbReference type="Pfam" id="PF03480">
    <property type="entry name" value="DctP"/>
    <property type="match status" value="1"/>
</dbReference>
<keyword evidence="2" id="KW-0813">Transport</keyword>
<dbReference type="PIRSF" id="PIRSF006470">
    <property type="entry name" value="DctB"/>
    <property type="match status" value="1"/>
</dbReference>
<feature type="signal peptide" evidence="4">
    <location>
        <begin position="1"/>
        <end position="36"/>
    </location>
</feature>
<dbReference type="Proteomes" id="UP000009173">
    <property type="component" value="Chromosome"/>
</dbReference>
<dbReference type="GO" id="GO:0030288">
    <property type="term" value="C:outer membrane-bounded periplasmic space"/>
    <property type="evidence" value="ECO:0007669"/>
    <property type="project" value="InterPro"/>
</dbReference>
<evidence type="ECO:0000313" key="6">
    <source>
        <dbReference type="Proteomes" id="UP000009173"/>
    </source>
</evidence>
<dbReference type="NCBIfam" id="TIGR00787">
    <property type="entry name" value="dctP"/>
    <property type="match status" value="1"/>
</dbReference>
<dbReference type="PANTHER" id="PTHR33376">
    <property type="match status" value="1"/>
</dbReference>
<evidence type="ECO:0000256" key="2">
    <source>
        <dbReference type="ARBA" id="ARBA00022448"/>
    </source>
</evidence>
<sequence precursor="true">MPFAHILCRAIRCCTAPLVHLVCLLMLVALPPHVSAAEDITLAVVTKPGSAQYVCAERFAQLLAERSDKRFNVVLHHSASLGTETDILQQVQLGAVQMAIVTTGTLDAFVPEMAALDFPFLFTDTATADRVLDGPVGRGLLDRLSTAGFKGLHFSENGFRHLTNSIRPVMTPDDVRGLKIRVMESQVHRELWRTLGANPTPMGWPIYAELQQGTLDGQENPLWVIAEYRLNEVQKHLSLTGHVYSTHTDLANLEWFEALPANDRRLLASCMQEAALWQRAWSRQRDAAYLEQLRTAGMQVIERPDIATFRQRVQPLSGSALFEHKGVRKALEDLMAATRAR</sequence>
<dbReference type="Gene3D" id="3.40.190.170">
    <property type="entry name" value="Bacterial extracellular solute-binding protein, family 7"/>
    <property type="match status" value="1"/>
</dbReference>
<feature type="chain" id="PRO_5002604202" evidence="4">
    <location>
        <begin position="37"/>
        <end position="341"/>
    </location>
</feature>
<organism evidence="5 6">
    <name type="scientific">Nitratidesulfovibrio vulgaris (strain DP4)</name>
    <name type="common">Desulfovibrio vulgaris</name>
    <dbReference type="NCBI Taxonomy" id="391774"/>
    <lineage>
        <taxon>Bacteria</taxon>
        <taxon>Pseudomonadati</taxon>
        <taxon>Thermodesulfobacteriota</taxon>
        <taxon>Desulfovibrionia</taxon>
        <taxon>Desulfovibrionales</taxon>
        <taxon>Desulfovibrionaceae</taxon>
        <taxon>Nitratidesulfovibrio</taxon>
    </lineage>
</organism>
<evidence type="ECO:0000256" key="3">
    <source>
        <dbReference type="ARBA" id="ARBA00022729"/>
    </source>
</evidence>
<reference evidence="6" key="1">
    <citation type="journal article" date="2009" name="Environ. Microbiol.">
        <title>Contribution of mobile genetic elements to Desulfovibrio vulgaris genome plasticity.</title>
        <authorList>
            <person name="Walker C.B."/>
            <person name="Stolyar S."/>
            <person name="Chivian D."/>
            <person name="Pinel N."/>
            <person name="Gabster J.A."/>
            <person name="Dehal P.S."/>
            <person name="He Z."/>
            <person name="Yang Z.K."/>
            <person name="Yen H.C."/>
            <person name="Zhou J."/>
            <person name="Wall J.D."/>
            <person name="Hazen T.C."/>
            <person name="Arkin A.P."/>
            <person name="Stahl D.A."/>
        </authorList>
    </citation>
    <scope>NUCLEOTIDE SEQUENCE [LARGE SCALE GENOMIC DNA]</scope>
    <source>
        <strain evidence="6">DP4</strain>
    </source>
</reference>
<dbReference type="InterPro" id="IPR018389">
    <property type="entry name" value="DctP_fam"/>
</dbReference>
<dbReference type="InterPro" id="IPR004682">
    <property type="entry name" value="TRAP_DctP"/>
</dbReference>
<keyword evidence="3 4" id="KW-0732">Signal</keyword>
<dbReference type="AlphaFoldDB" id="A0A0H3AC05"/>
<dbReference type="CDD" id="cd13679">
    <property type="entry name" value="PBP2_TRAP_YiaO_like"/>
    <property type="match status" value="1"/>
</dbReference>
<evidence type="ECO:0000256" key="1">
    <source>
        <dbReference type="ARBA" id="ARBA00009023"/>
    </source>
</evidence>
<dbReference type="KEGG" id="dvl:Dvul_2952"/>
<dbReference type="GO" id="GO:0055085">
    <property type="term" value="P:transmembrane transport"/>
    <property type="evidence" value="ECO:0007669"/>
    <property type="project" value="InterPro"/>
</dbReference>
<dbReference type="PANTHER" id="PTHR33376:SF7">
    <property type="entry name" value="C4-DICARBOXYLATE-BINDING PROTEIN DCTB"/>
    <property type="match status" value="1"/>
</dbReference>
<protein>
    <submittedName>
        <fullName evidence="5">TRAP dicarboxylate transporter, DctP subunit</fullName>
    </submittedName>
</protein>
<name>A0A0H3AC05_NITV4</name>
<dbReference type="RefSeq" id="WP_011793195.1">
    <property type="nucleotide sequence ID" value="NC_008751.1"/>
</dbReference>
<dbReference type="NCBIfam" id="NF037995">
    <property type="entry name" value="TRAP_S1"/>
    <property type="match status" value="1"/>
</dbReference>
<dbReference type="InterPro" id="IPR038404">
    <property type="entry name" value="TRAP_DctP_sf"/>
</dbReference>
<evidence type="ECO:0000256" key="4">
    <source>
        <dbReference type="SAM" id="SignalP"/>
    </source>
</evidence>
<gene>
    <name evidence="5" type="ordered locus">Dvul_2952</name>
</gene>
<proteinExistence type="inferred from homology"/>
<dbReference type="HOGENOM" id="CLU_036176_1_1_7"/>
<evidence type="ECO:0000313" key="5">
    <source>
        <dbReference type="EMBL" id="ABM29963.1"/>
    </source>
</evidence>
<comment type="similarity">
    <text evidence="1">Belongs to the bacterial solute-binding protein 7 family.</text>
</comment>
<accession>A0A0H3AC05</accession>
<dbReference type="EMBL" id="CP000527">
    <property type="protein sequence ID" value="ABM29963.1"/>
    <property type="molecule type" value="Genomic_DNA"/>
</dbReference>